<name>A0A9N8RST8_9BURK</name>
<evidence type="ECO:0000256" key="6">
    <source>
        <dbReference type="PROSITE-ProRule" id="PRU01016"/>
    </source>
</evidence>
<dbReference type="InterPro" id="IPR050750">
    <property type="entry name" value="C5-MTase"/>
</dbReference>
<comment type="caution">
    <text evidence="9">The sequence shown here is derived from an EMBL/GenBank/DDBJ whole genome shotgun (WGS) entry which is preliminary data.</text>
</comment>
<evidence type="ECO:0000313" key="10">
    <source>
        <dbReference type="Proteomes" id="UP000789704"/>
    </source>
</evidence>
<evidence type="ECO:0000256" key="3">
    <source>
        <dbReference type="ARBA" id="ARBA00022691"/>
    </source>
</evidence>
<evidence type="ECO:0000256" key="4">
    <source>
        <dbReference type="ARBA" id="ARBA00022747"/>
    </source>
</evidence>
<organism evidence="9 10">
    <name type="scientific">Paraburkholderia saeva</name>
    <dbReference type="NCBI Taxonomy" id="2777537"/>
    <lineage>
        <taxon>Bacteria</taxon>
        <taxon>Pseudomonadati</taxon>
        <taxon>Pseudomonadota</taxon>
        <taxon>Betaproteobacteria</taxon>
        <taxon>Burkholderiales</taxon>
        <taxon>Burkholderiaceae</taxon>
        <taxon>Paraburkholderia</taxon>
    </lineage>
</organism>
<dbReference type="RefSeq" id="WP_228874371.1">
    <property type="nucleotide sequence ID" value="NZ_CAJQYZ010000001.1"/>
</dbReference>
<proteinExistence type="inferred from homology"/>
<dbReference type="GO" id="GO:0032259">
    <property type="term" value="P:methylation"/>
    <property type="evidence" value="ECO:0007669"/>
    <property type="project" value="UniProtKB-KW"/>
</dbReference>
<evidence type="ECO:0000256" key="1">
    <source>
        <dbReference type="ARBA" id="ARBA00022603"/>
    </source>
</evidence>
<dbReference type="InterPro" id="IPR018117">
    <property type="entry name" value="C5_DNA_meth_AS"/>
</dbReference>
<evidence type="ECO:0000256" key="2">
    <source>
        <dbReference type="ARBA" id="ARBA00022679"/>
    </source>
</evidence>
<dbReference type="PANTHER" id="PTHR46098:SF1">
    <property type="entry name" value="TRNA (CYTOSINE(38)-C(5))-METHYLTRANSFERASE"/>
    <property type="match status" value="1"/>
</dbReference>
<dbReference type="PROSITE" id="PS00094">
    <property type="entry name" value="C5_MTASE_1"/>
    <property type="match status" value="1"/>
</dbReference>
<dbReference type="PANTHER" id="PTHR46098">
    <property type="entry name" value="TRNA (CYTOSINE(38)-C(5))-METHYLTRANSFERASE"/>
    <property type="match status" value="1"/>
</dbReference>
<dbReference type="EMBL" id="CAJQZC010000001">
    <property type="protein sequence ID" value="CAG4886932.1"/>
    <property type="molecule type" value="Genomic_DNA"/>
</dbReference>
<dbReference type="Gene3D" id="3.40.50.150">
    <property type="entry name" value="Vaccinia Virus protein VP39"/>
    <property type="match status" value="1"/>
</dbReference>
<feature type="active site" evidence="6">
    <location>
        <position position="94"/>
    </location>
</feature>
<comment type="similarity">
    <text evidence="6 7">Belongs to the class I-like SAM-binding methyltransferase superfamily. C5-methyltransferase family.</text>
</comment>
<dbReference type="EC" id="2.1.1.37" evidence="8"/>
<dbReference type="Pfam" id="PF00145">
    <property type="entry name" value="DNA_methylase"/>
    <property type="match status" value="2"/>
</dbReference>
<keyword evidence="1 6" id="KW-0489">Methyltransferase</keyword>
<comment type="catalytic activity">
    <reaction evidence="5 8">
        <text>a 2'-deoxycytidine in DNA + S-adenosyl-L-methionine = a 5-methyl-2'-deoxycytidine in DNA + S-adenosyl-L-homocysteine + H(+)</text>
        <dbReference type="Rhea" id="RHEA:13681"/>
        <dbReference type="Rhea" id="RHEA-COMP:11369"/>
        <dbReference type="Rhea" id="RHEA-COMP:11370"/>
        <dbReference type="ChEBI" id="CHEBI:15378"/>
        <dbReference type="ChEBI" id="CHEBI:57856"/>
        <dbReference type="ChEBI" id="CHEBI:59789"/>
        <dbReference type="ChEBI" id="CHEBI:85452"/>
        <dbReference type="ChEBI" id="CHEBI:85454"/>
        <dbReference type="EC" id="2.1.1.37"/>
    </reaction>
</comment>
<reference evidence="9" key="1">
    <citation type="submission" date="2021-04" db="EMBL/GenBank/DDBJ databases">
        <authorList>
            <person name="Vanwijnsberghe S."/>
        </authorList>
    </citation>
    <scope>NUCLEOTIDE SEQUENCE</scope>
    <source>
        <strain evidence="9">LMG 31841</strain>
    </source>
</reference>
<gene>
    <name evidence="9" type="ORF">LMG31841_00295</name>
</gene>
<evidence type="ECO:0000313" key="9">
    <source>
        <dbReference type="EMBL" id="CAG4886932.1"/>
    </source>
</evidence>
<evidence type="ECO:0000256" key="7">
    <source>
        <dbReference type="RuleBase" id="RU000416"/>
    </source>
</evidence>
<dbReference type="Proteomes" id="UP000789704">
    <property type="component" value="Unassembled WGS sequence"/>
</dbReference>
<dbReference type="NCBIfam" id="TIGR00675">
    <property type="entry name" value="dcm"/>
    <property type="match status" value="1"/>
</dbReference>
<dbReference type="GO" id="GO:0003886">
    <property type="term" value="F:DNA (cytosine-5-)-methyltransferase activity"/>
    <property type="evidence" value="ECO:0007669"/>
    <property type="project" value="UniProtKB-EC"/>
</dbReference>
<dbReference type="InterPro" id="IPR029063">
    <property type="entry name" value="SAM-dependent_MTases_sf"/>
</dbReference>
<keyword evidence="4" id="KW-0680">Restriction system</keyword>
<dbReference type="AlphaFoldDB" id="A0A9N8RST8"/>
<dbReference type="Gene3D" id="3.90.120.10">
    <property type="entry name" value="DNA Methylase, subunit A, domain 2"/>
    <property type="match status" value="1"/>
</dbReference>
<dbReference type="GO" id="GO:0009307">
    <property type="term" value="P:DNA restriction-modification system"/>
    <property type="evidence" value="ECO:0007669"/>
    <property type="project" value="UniProtKB-KW"/>
</dbReference>
<keyword evidence="10" id="KW-1185">Reference proteome</keyword>
<evidence type="ECO:0000256" key="5">
    <source>
        <dbReference type="ARBA" id="ARBA00047422"/>
    </source>
</evidence>
<dbReference type="PROSITE" id="PS51679">
    <property type="entry name" value="SAM_MT_C5"/>
    <property type="match status" value="1"/>
</dbReference>
<dbReference type="PRINTS" id="PR00105">
    <property type="entry name" value="C5METTRFRASE"/>
</dbReference>
<accession>A0A9N8RST8</accession>
<keyword evidence="2 6" id="KW-0808">Transferase</keyword>
<sequence length="464" mass="51230">MEQQNATLNVIELFAGVGGFRLGLESVPGQPFRVTLSNQFEPSQKIQHASLIYNQHWPDSVHLNQDINEVLATRAGQQAIRDAAPDVVVGGFPCQDYSVAKPISQSKGIEGNKGVLWWSIVKLLHQRIADSAPVKYVVLENVDRLLSSPASAKGRDFAIVLSTLNRLGYAVEWRVINAADYGLPQKRKRVFIVAYHETTGLYNGNVATEYVDPGRWVSGGILGKAFPATPRDRAEAERECFNVPIDPFMAQSTFRPLPNGKSPFANAGFMFNGHVFSAAVDASICGDYTPFTGTARALTLGDIVNRTTDVHDRFYISGEAEQAWQLAKGAKCLPRLKDGFRYNYTEGAMAFPDPLSKPARTIITSEGGMSASRTRHAIRATNGRLRRLVPEELEELNGFPRGFTEHPKVTDSKRAFLMGNALVTGLVARIGTALHDAHQSEMRLRPSLDRMEFHDHHAHVGEYC</sequence>
<dbReference type="SUPFAM" id="SSF53335">
    <property type="entry name" value="S-adenosyl-L-methionine-dependent methyltransferases"/>
    <property type="match status" value="1"/>
</dbReference>
<keyword evidence="3 6" id="KW-0949">S-adenosyl-L-methionine</keyword>
<protein>
    <recommendedName>
        <fullName evidence="8">Cytosine-specific methyltransferase</fullName>
        <ecNumber evidence="8">2.1.1.37</ecNumber>
    </recommendedName>
</protein>
<evidence type="ECO:0000256" key="8">
    <source>
        <dbReference type="RuleBase" id="RU000417"/>
    </source>
</evidence>
<dbReference type="InterPro" id="IPR001525">
    <property type="entry name" value="C5_MeTfrase"/>
</dbReference>